<reference evidence="1" key="2">
    <citation type="submission" date="2021-09" db="EMBL/GenBank/DDBJ databases">
        <authorList>
            <person name="Jia N."/>
            <person name="Wang J."/>
            <person name="Shi W."/>
            <person name="Du L."/>
            <person name="Sun Y."/>
            <person name="Zhan W."/>
            <person name="Jiang J."/>
            <person name="Wang Q."/>
            <person name="Zhang B."/>
            <person name="Ji P."/>
            <person name="Sakyi L.B."/>
            <person name="Cui X."/>
            <person name="Yuan T."/>
            <person name="Jiang B."/>
            <person name="Yang W."/>
            <person name="Lam T.T.-Y."/>
            <person name="Chang Q."/>
            <person name="Ding S."/>
            <person name="Wang X."/>
            <person name="Zhu J."/>
            <person name="Ruan X."/>
            <person name="Zhao L."/>
            <person name="Wei J."/>
            <person name="Que T."/>
            <person name="Du C."/>
            <person name="Cheng J."/>
            <person name="Dai P."/>
            <person name="Han X."/>
            <person name="Huang E."/>
            <person name="Gao Y."/>
            <person name="Liu J."/>
            <person name="Shao H."/>
            <person name="Ye R."/>
            <person name="Li L."/>
            <person name="Wei W."/>
            <person name="Wang X."/>
            <person name="Wang C."/>
            <person name="Huo Q."/>
            <person name="Li W."/>
            <person name="Guo W."/>
            <person name="Chen H."/>
            <person name="Chen S."/>
            <person name="Zhou L."/>
            <person name="Zhou L."/>
            <person name="Ni X."/>
            <person name="Tian J."/>
            <person name="Zhou Y."/>
            <person name="Sheng Y."/>
            <person name="Liu T."/>
            <person name="Pan Y."/>
            <person name="Xia L."/>
            <person name="Li J."/>
            <person name="Zhao F."/>
            <person name="Cao W."/>
        </authorList>
    </citation>
    <scope>NUCLEOTIDE SEQUENCE</scope>
    <source>
        <strain evidence="1">Rmic-2018</strain>
        <tissue evidence="1">Larvae</tissue>
    </source>
</reference>
<dbReference type="AlphaFoldDB" id="A0A9J6DFC5"/>
<protein>
    <submittedName>
        <fullName evidence="1">Uncharacterized protein</fullName>
    </submittedName>
</protein>
<reference evidence="1" key="1">
    <citation type="journal article" date="2020" name="Cell">
        <title>Large-Scale Comparative Analyses of Tick Genomes Elucidate Their Genetic Diversity and Vector Capacities.</title>
        <authorList>
            <consortium name="Tick Genome and Microbiome Consortium (TIGMIC)"/>
            <person name="Jia N."/>
            <person name="Wang J."/>
            <person name="Shi W."/>
            <person name="Du L."/>
            <person name="Sun Y."/>
            <person name="Zhan W."/>
            <person name="Jiang J.F."/>
            <person name="Wang Q."/>
            <person name="Zhang B."/>
            <person name="Ji P."/>
            <person name="Bell-Sakyi L."/>
            <person name="Cui X.M."/>
            <person name="Yuan T.T."/>
            <person name="Jiang B.G."/>
            <person name="Yang W.F."/>
            <person name="Lam T.T."/>
            <person name="Chang Q.C."/>
            <person name="Ding S.J."/>
            <person name="Wang X.J."/>
            <person name="Zhu J.G."/>
            <person name="Ruan X.D."/>
            <person name="Zhao L."/>
            <person name="Wei J.T."/>
            <person name="Ye R.Z."/>
            <person name="Que T.C."/>
            <person name="Du C.H."/>
            <person name="Zhou Y.H."/>
            <person name="Cheng J.X."/>
            <person name="Dai P.F."/>
            <person name="Guo W.B."/>
            <person name="Han X.H."/>
            <person name="Huang E.J."/>
            <person name="Li L.F."/>
            <person name="Wei W."/>
            <person name="Gao Y.C."/>
            <person name="Liu J.Z."/>
            <person name="Shao H.Z."/>
            <person name="Wang X."/>
            <person name="Wang C.C."/>
            <person name="Yang T.C."/>
            <person name="Huo Q.B."/>
            <person name="Li W."/>
            <person name="Chen H.Y."/>
            <person name="Chen S.E."/>
            <person name="Zhou L.G."/>
            <person name="Ni X.B."/>
            <person name="Tian J.H."/>
            <person name="Sheng Y."/>
            <person name="Liu T."/>
            <person name="Pan Y.S."/>
            <person name="Xia L.Y."/>
            <person name="Li J."/>
            <person name="Zhao F."/>
            <person name="Cao W.C."/>
        </authorList>
    </citation>
    <scope>NUCLEOTIDE SEQUENCE</scope>
    <source>
        <strain evidence="1">Rmic-2018</strain>
    </source>
</reference>
<comment type="caution">
    <text evidence="1">The sequence shown here is derived from an EMBL/GenBank/DDBJ whole genome shotgun (WGS) entry which is preliminary data.</text>
</comment>
<organism evidence="1 2">
    <name type="scientific">Rhipicephalus microplus</name>
    <name type="common">Cattle tick</name>
    <name type="synonym">Boophilus microplus</name>
    <dbReference type="NCBI Taxonomy" id="6941"/>
    <lineage>
        <taxon>Eukaryota</taxon>
        <taxon>Metazoa</taxon>
        <taxon>Ecdysozoa</taxon>
        <taxon>Arthropoda</taxon>
        <taxon>Chelicerata</taxon>
        <taxon>Arachnida</taxon>
        <taxon>Acari</taxon>
        <taxon>Parasitiformes</taxon>
        <taxon>Ixodida</taxon>
        <taxon>Ixodoidea</taxon>
        <taxon>Ixodidae</taxon>
        <taxon>Rhipicephalinae</taxon>
        <taxon>Rhipicephalus</taxon>
        <taxon>Boophilus</taxon>
    </lineage>
</organism>
<gene>
    <name evidence="1" type="ORF">HPB51_002590</name>
</gene>
<sequence>MRSGQFTAKIGNKRTSLFDVRATSHFARLLVPKPRTAPRETSFHVTVLANSDLRKKCGSIRSGVTRALALLTGLLQQPYPDVSQINGHMDSLKDKEAVLSKLNDMILVTTDEEILDHEVGRAQKYNEKIIYVVSFAKSQLQKREKTARTQVKATEPGPSYLGSLNSADAFHVSALEGLGVAPDQYAVVLNHVFMRCLQEDLAIRYRQKSKESNCASSIAEPLKTGLS</sequence>
<accession>A0A9J6DFC5</accession>
<evidence type="ECO:0000313" key="2">
    <source>
        <dbReference type="Proteomes" id="UP000821866"/>
    </source>
</evidence>
<evidence type="ECO:0000313" key="1">
    <source>
        <dbReference type="EMBL" id="KAH8020641.1"/>
    </source>
</evidence>
<proteinExistence type="predicted"/>
<dbReference type="VEuPathDB" id="VectorBase:LOC119176595"/>
<keyword evidence="2" id="KW-1185">Reference proteome</keyword>
<name>A0A9J6DFC5_RHIMP</name>
<dbReference type="Proteomes" id="UP000821866">
    <property type="component" value="Chromosome 7"/>
</dbReference>
<dbReference type="EMBL" id="JABSTU010000009">
    <property type="protein sequence ID" value="KAH8020641.1"/>
    <property type="molecule type" value="Genomic_DNA"/>
</dbReference>
<dbReference type="VEuPathDB" id="VectorBase:LOC119176996"/>